<dbReference type="AlphaFoldDB" id="A0AAU9K2G2"/>
<proteinExistence type="predicted"/>
<keyword evidence="2" id="KW-1185">Reference proteome</keyword>
<comment type="caution">
    <text evidence="1">The sequence shown here is derived from an EMBL/GenBank/DDBJ whole genome shotgun (WGS) entry which is preliminary data.</text>
</comment>
<organism evidence="1 2">
    <name type="scientific">Blepharisma stoltei</name>
    <dbReference type="NCBI Taxonomy" id="1481888"/>
    <lineage>
        <taxon>Eukaryota</taxon>
        <taxon>Sar</taxon>
        <taxon>Alveolata</taxon>
        <taxon>Ciliophora</taxon>
        <taxon>Postciliodesmatophora</taxon>
        <taxon>Heterotrichea</taxon>
        <taxon>Heterotrichida</taxon>
        <taxon>Blepharismidae</taxon>
        <taxon>Blepharisma</taxon>
    </lineage>
</organism>
<reference evidence="1" key="1">
    <citation type="submission" date="2021-09" db="EMBL/GenBank/DDBJ databases">
        <authorList>
            <consortium name="AG Swart"/>
            <person name="Singh M."/>
            <person name="Singh A."/>
            <person name="Seah K."/>
            <person name="Emmerich C."/>
        </authorList>
    </citation>
    <scope>NUCLEOTIDE SEQUENCE</scope>
    <source>
        <strain evidence="1">ATCC30299</strain>
    </source>
</reference>
<evidence type="ECO:0000313" key="2">
    <source>
        <dbReference type="Proteomes" id="UP001162131"/>
    </source>
</evidence>
<gene>
    <name evidence="1" type="ORF">BSTOLATCC_MIC55547</name>
</gene>
<accession>A0AAU9K2G2</accession>
<protein>
    <submittedName>
        <fullName evidence="1">Uncharacterized protein</fullName>
    </submittedName>
</protein>
<evidence type="ECO:0000313" key="1">
    <source>
        <dbReference type="EMBL" id="CAG9332092.1"/>
    </source>
</evidence>
<dbReference type="Proteomes" id="UP001162131">
    <property type="component" value="Unassembled WGS sequence"/>
</dbReference>
<dbReference type="EMBL" id="CAJZBQ010000054">
    <property type="protein sequence ID" value="CAG9332092.1"/>
    <property type="molecule type" value="Genomic_DNA"/>
</dbReference>
<name>A0AAU9K2G2_9CILI</name>
<sequence>MPDCIDIEDFLSKYTFLLALKCLHDNYLAITPPVYFVRFIDHLINYLKNREDNDLFQMETLISNNINGFSLSNIDYNDLQYCAKIQMRIFWDTDFRKKKWIVEVKKVKEKEKKRIEEINEETKTENPNQLCEPDNLEDLSIWDNLIPKTDTSLIIDLLKDFKESYILKILFEEDKFQPQVKKWLLSQLKNLFDLSLKRSKKTVNFIAETNSFLIKLISEEITKPDQNQIDAFTNLVHSNVVTKGFGKINLNFDNAKPCYDQVYFASLPDDIAGVKFLEEISLLIQNIIILRN</sequence>